<sequence>MKPSFHRVLDRHGRPVSSLSGGQATLLDNGGDARPVSGNGSFTFPTSVVNGYAVTIGTQPLRSLYAFGVSPDGAHPEAGLILDASGNLYGTTNGGGASGNGTVFKITP</sequence>
<feature type="region of interest" description="Disordered" evidence="1">
    <location>
        <begin position="1"/>
        <end position="40"/>
    </location>
</feature>
<name>E6PJL2_9ZZZZ</name>
<comment type="caution">
    <text evidence="2">The sequence shown here is derived from an EMBL/GenBank/DDBJ whole genome shotgun (WGS) entry which is preliminary data.</text>
</comment>
<dbReference type="InterPro" id="IPR022519">
    <property type="entry name" value="Gloeo/Verruco_rpt"/>
</dbReference>
<evidence type="ECO:0000313" key="2">
    <source>
        <dbReference type="EMBL" id="CBH95110.1"/>
    </source>
</evidence>
<gene>
    <name evidence="2" type="ORF">CARN2_0497</name>
</gene>
<dbReference type="EMBL" id="CABM01000001">
    <property type="protein sequence ID" value="CBH95110.1"/>
    <property type="molecule type" value="Genomic_DNA"/>
</dbReference>
<evidence type="ECO:0000256" key="1">
    <source>
        <dbReference type="SAM" id="MobiDB-lite"/>
    </source>
</evidence>
<dbReference type="NCBIfam" id="TIGR03803">
    <property type="entry name" value="Gloeo_Verruco"/>
    <property type="match status" value="1"/>
</dbReference>
<reference evidence="2" key="1">
    <citation type="submission" date="2009-10" db="EMBL/GenBank/DDBJ databases">
        <title>Diversity of trophic interactions inside an arsenic-rich microbial ecosystem.</title>
        <authorList>
            <person name="Bertin P.N."/>
            <person name="Heinrich-Salmeron A."/>
            <person name="Pelletier E."/>
            <person name="Goulhen-Chollet F."/>
            <person name="Arsene-Ploetze F."/>
            <person name="Gallien S."/>
            <person name="Calteau A."/>
            <person name="Vallenet D."/>
            <person name="Casiot C."/>
            <person name="Chane-Woon-Ming B."/>
            <person name="Giloteaux L."/>
            <person name="Barakat M."/>
            <person name="Bonnefoy V."/>
            <person name="Bruneel O."/>
            <person name="Chandler M."/>
            <person name="Cleiss J."/>
            <person name="Duran R."/>
            <person name="Elbaz-Poulichet F."/>
            <person name="Fonknechten N."/>
            <person name="Lauga B."/>
            <person name="Mornico D."/>
            <person name="Ortet P."/>
            <person name="Schaeffer C."/>
            <person name="Siguier P."/>
            <person name="Alexander Thil Smith A."/>
            <person name="Van Dorsselaer A."/>
            <person name="Weissenbach J."/>
            <person name="Medigue C."/>
            <person name="Le Paslier D."/>
        </authorList>
    </citation>
    <scope>NUCLEOTIDE SEQUENCE</scope>
</reference>
<accession>E6PJL2</accession>
<dbReference type="AlphaFoldDB" id="E6PJL2"/>
<protein>
    <submittedName>
        <fullName evidence="2">Uncharacterized protein</fullName>
    </submittedName>
</protein>
<organism evidence="2">
    <name type="scientific">mine drainage metagenome</name>
    <dbReference type="NCBI Taxonomy" id="410659"/>
    <lineage>
        <taxon>unclassified sequences</taxon>
        <taxon>metagenomes</taxon>
        <taxon>ecological metagenomes</taxon>
    </lineage>
</organism>
<proteinExistence type="predicted"/>